<sequence>MPGKLVKHVHFSESPSSAPSPTFSSSTLPSTPGPITPPLGFESPYHYTPLPRDENAVPNPIIAVAKKLLIEYDLSQPPSTAIILLHNIPHKVWEQPATQPFSSSIEMICPRLPWKLTVNSRAHPFVTIGDVLEGLYRLLRTNVTPAEFPSYHLLKLNTKSRLPTSTDASKSQTQLSKMLR</sequence>
<evidence type="ECO:0000313" key="4">
    <source>
        <dbReference type="Proteomes" id="UP000724874"/>
    </source>
</evidence>
<dbReference type="Pfam" id="PF20415">
    <property type="entry name" value="DUF6699"/>
    <property type="match status" value="1"/>
</dbReference>
<protein>
    <recommendedName>
        <fullName evidence="2">DUF6699 domain-containing protein</fullName>
    </recommendedName>
</protein>
<keyword evidence="4" id="KW-1185">Reference proteome</keyword>
<dbReference type="Proteomes" id="UP000724874">
    <property type="component" value="Unassembled WGS sequence"/>
</dbReference>
<feature type="compositionally biased region" description="Low complexity" evidence="1">
    <location>
        <begin position="12"/>
        <end position="30"/>
    </location>
</feature>
<proteinExistence type="predicted"/>
<comment type="caution">
    <text evidence="3">The sequence shown here is derived from an EMBL/GenBank/DDBJ whole genome shotgun (WGS) entry which is preliminary data.</text>
</comment>
<organism evidence="3 4">
    <name type="scientific">Gymnopilus junonius</name>
    <name type="common">Spectacular rustgill mushroom</name>
    <name type="synonym">Gymnopilus spectabilis subsp. junonius</name>
    <dbReference type="NCBI Taxonomy" id="109634"/>
    <lineage>
        <taxon>Eukaryota</taxon>
        <taxon>Fungi</taxon>
        <taxon>Dikarya</taxon>
        <taxon>Basidiomycota</taxon>
        <taxon>Agaricomycotina</taxon>
        <taxon>Agaricomycetes</taxon>
        <taxon>Agaricomycetidae</taxon>
        <taxon>Agaricales</taxon>
        <taxon>Agaricineae</taxon>
        <taxon>Hymenogastraceae</taxon>
        <taxon>Gymnopilus</taxon>
    </lineage>
</organism>
<accession>A0A9P5NVY8</accession>
<evidence type="ECO:0000313" key="3">
    <source>
        <dbReference type="EMBL" id="KAF8907058.1"/>
    </source>
</evidence>
<evidence type="ECO:0000256" key="1">
    <source>
        <dbReference type="SAM" id="MobiDB-lite"/>
    </source>
</evidence>
<dbReference type="EMBL" id="JADNYJ010000016">
    <property type="protein sequence ID" value="KAF8907058.1"/>
    <property type="molecule type" value="Genomic_DNA"/>
</dbReference>
<name>A0A9P5NVY8_GYMJU</name>
<dbReference type="AlphaFoldDB" id="A0A9P5NVY8"/>
<evidence type="ECO:0000259" key="2">
    <source>
        <dbReference type="Pfam" id="PF20415"/>
    </source>
</evidence>
<feature type="domain" description="DUF6699" evidence="2">
    <location>
        <begin position="70"/>
        <end position="150"/>
    </location>
</feature>
<gene>
    <name evidence="3" type="ORF">CPB84DRAFT_1844172</name>
</gene>
<reference evidence="3" key="1">
    <citation type="submission" date="2020-11" db="EMBL/GenBank/DDBJ databases">
        <authorList>
            <consortium name="DOE Joint Genome Institute"/>
            <person name="Ahrendt S."/>
            <person name="Riley R."/>
            <person name="Andreopoulos W."/>
            <person name="LaButti K."/>
            <person name="Pangilinan J."/>
            <person name="Ruiz-duenas F.J."/>
            <person name="Barrasa J.M."/>
            <person name="Sanchez-Garcia M."/>
            <person name="Camarero S."/>
            <person name="Miyauchi S."/>
            <person name="Serrano A."/>
            <person name="Linde D."/>
            <person name="Babiker R."/>
            <person name="Drula E."/>
            <person name="Ayuso-Fernandez I."/>
            <person name="Pacheco R."/>
            <person name="Padilla G."/>
            <person name="Ferreira P."/>
            <person name="Barriuso J."/>
            <person name="Kellner H."/>
            <person name="Castanera R."/>
            <person name="Alfaro M."/>
            <person name="Ramirez L."/>
            <person name="Pisabarro A.G."/>
            <person name="Kuo A."/>
            <person name="Tritt A."/>
            <person name="Lipzen A."/>
            <person name="He G."/>
            <person name="Yan M."/>
            <person name="Ng V."/>
            <person name="Cullen D."/>
            <person name="Martin F."/>
            <person name="Rosso M.-N."/>
            <person name="Henrissat B."/>
            <person name="Hibbett D."/>
            <person name="Martinez A.T."/>
            <person name="Grigoriev I.V."/>
        </authorList>
    </citation>
    <scope>NUCLEOTIDE SEQUENCE</scope>
    <source>
        <strain evidence="3">AH 44721</strain>
    </source>
</reference>
<dbReference type="OrthoDB" id="3172906at2759"/>
<dbReference type="InterPro" id="IPR046522">
    <property type="entry name" value="DUF6699"/>
</dbReference>
<feature type="region of interest" description="Disordered" evidence="1">
    <location>
        <begin position="1"/>
        <end position="35"/>
    </location>
</feature>